<proteinExistence type="predicted"/>
<dbReference type="KEGG" id="llu:AKJ09_07555"/>
<dbReference type="EMBL" id="CP012333">
    <property type="protein sequence ID" value="AKV00892.1"/>
    <property type="molecule type" value="Genomic_DNA"/>
</dbReference>
<evidence type="ECO:0000313" key="1">
    <source>
        <dbReference type="EMBL" id="AKV00892.1"/>
    </source>
</evidence>
<dbReference type="Proteomes" id="UP000064967">
    <property type="component" value="Chromosome"/>
</dbReference>
<accession>A0A0K1Q5G1</accession>
<protein>
    <submittedName>
        <fullName evidence="1">Uncharacterized protein</fullName>
    </submittedName>
</protein>
<dbReference type="AlphaFoldDB" id="A0A0K1Q5G1"/>
<gene>
    <name evidence="1" type="ORF">AKJ09_07555</name>
</gene>
<dbReference type="STRING" id="1391654.AKJ09_07555"/>
<name>A0A0K1Q5G1_9BACT</name>
<keyword evidence="2" id="KW-1185">Reference proteome</keyword>
<sequence length="45" mass="4677">MASHAHQVVRVGFDVDPRGVYGRAAAPVTAVMPVGNIVTFTDVAP</sequence>
<organism evidence="1 2">
    <name type="scientific">Labilithrix luteola</name>
    <dbReference type="NCBI Taxonomy" id="1391654"/>
    <lineage>
        <taxon>Bacteria</taxon>
        <taxon>Pseudomonadati</taxon>
        <taxon>Myxococcota</taxon>
        <taxon>Polyangia</taxon>
        <taxon>Polyangiales</taxon>
        <taxon>Labilitrichaceae</taxon>
        <taxon>Labilithrix</taxon>
    </lineage>
</organism>
<evidence type="ECO:0000313" key="2">
    <source>
        <dbReference type="Proteomes" id="UP000064967"/>
    </source>
</evidence>
<reference evidence="1 2" key="1">
    <citation type="submission" date="2015-08" db="EMBL/GenBank/DDBJ databases">
        <authorList>
            <person name="Babu N.S."/>
            <person name="Beckwith C.J."/>
            <person name="Beseler K.G."/>
            <person name="Brison A."/>
            <person name="Carone J.V."/>
            <person name="Caskin T.P."/>
            <person name="Diamond M."/>
            <person name="Durham M.E."/>
            <person name="Foxe J.M."/>
            <person name="Go M."/>
            <person name="Henderson B.A."/>
            <person name="Jones I.B."/>
            <person name="McGettigan J.A."/>
            <person name="Micheletti S.J."/>
            <person name="Nasrallah M.E."/>
            <person name="Ortiz D."/>
            <person name="Piller C.R."/>
            <person name="Privatt S.R."/>
            <person name="Schneider S.L."/>
            <person name="Sharp S."/>
            <person name="Smith T.C."/>
            <person name="Stanton J.D."/>
            <person name="Ullery H.E."/>
            <person name="Wilson R.J."/>
            <person name="Serrano M.G."/>
            <person name="Buck G."/>
            <person name="Lee V."/>
            <person name="Wang Y."/>
            <person name="Carvalho R."/>
            <person name="Voegtly L."/>
            <person name="Shi R."/>
            <person name="Duckworth R."/>
            <person name="Johnson A."/>
            <person name="Loviza R."/>
            <person name="Walstead R."/>
            <person name="Shah Z."/>
            <person name="Kiflezghi M."/>
            <person name="Wade K."/>
            <person name="Ball S.L."/>
            <person name="Bradley K.W."/>
            <person name="Asai D.J."/>
            <person name="Bowman C.A."/>
            <person name="Russell D.A."/>
            <person name="Pope W.H."/>
            <person name="Jacobs-Sera D."/>
            <person name="Hendrix R.W."/>
            <person name="Hatfull G.F."/>
        </authorList>
    </citation>
    <scope>NUCLEOTIDE SEQUENCE [LARGE SCALE GENOMIC DNA]</scope>
    <source>
        <strain evidence="1 2">DSM 27648</strain>
    </source>
</reference>